<dbReference type="AlphaFoldDB" id="A0AAN1NTW6"/>
<evidence type="ECO:0000313" key="2">
    <source>
        <dbReference type="Proteomes" id="UP000241538"/>
    </source>
</evidence>
<proteinExistence type="predicted"/>
<protein>
    <submittedName>
        <fullName evidence="1">Uncharacterized protein</fullName>
    </submittedName>
</protein>
<organism evidence="1 2">
    <name type="scientific">Pantoea vagans</name>
    <dbReference type="NCBI Taxonomy" id="470934"/>
    <lineage>
        <taxon>Bacteria</taxon>
        <taxon>Pseudomonadati</taxon>
        <taxon>Pseudomonadota</taxon>
        <taxon>Gammaproteobacteria</taxon>
        <taxon>Enterobacterales</taxon>
        <taxon>Erwiniaceae</taxon>
        <taxon>Pantoea</taxon>
    </lineage>
</organism>
<gene>
    <name evidence="1" type="ORF">C9381_10395</name>
</gene>
<reference evidence="1 2" key="1">
    <citation type="journal article" date="2018" name="Int J Genomics">
        <title>Comparative Genomics Analysis of Plasmid pPV989-94 from a Clinical Isolate of Pantoea vagans PV989.</title>
        <authorList>
            <person name="Xu L."/>
            <person name="Yin M."/>
            <person name="Zhu T."/>
            <person name="Lu J."/>
            <person name="Bao Q."/>
        </authorList>
    </citation>
    <scope>NUCLEOTIDE SEQUENCE [LARGE SCALE GENOMIC DNA]</scope>
    <source>
        <strain evidence="1 2">PV989</strain>
    </source>
</reference>
<accession>A0AAN1NTW6</accession>
<evidence type="ECO:0000313" key="1">
    <source>
        <dbReference type="EMBL" id="AVV39269.1"/>
    </source>
</evidence>
<sequence length="72" mass="8590">MFITERLQSIVTIVQAELNMKDDIFLLMDLATKNEYSIPMKGIRYKFDSMEKQPLTQDDWHDMDTLMHYFGP</sequence>
<dbReference type="Proteomes" id="UP000241538">
    <property type="component" value="Chromosome"/>
</dbReference>
<name>A0AAN1NTW6_9GAMM</name>
<dbReference type="EMBL" id="CP028349">
    <property type="protein sequence ID" value="AVV39269.1"/>
    <property type="molecule type" value="Genomic_DNA"/>
</dbReference>